<evidence type="ECO:0000256" key="10">
    <source>
        <dbReference type="RuleBase" id="RU910715"/>
    </source>
</evidence>
<evidence type="ECO:0000256" key="2">
    <source>
        <dbReference type="ARBA" id="ARBA00007809"/>
    </source>
</evidence>
<evidence type="ECO:0000256" key="5">
    <source>
        <dbReference type="ARBA" id="ARBA00022597"/>
    </source>
</evidence>
<evidence type="ECO:0000256" key="7">
    <source>
        <dbReference type="ARBA" id="ARBA00022737"/>
    </source>
</evidence>
<evidence type="ECO:0000256" key="8">
    <source>
        <dbReference type="ARBA" id="ARBA00022989"/>
    </source>
</evidence>
<keyword evidence="4" id="KW-1003">Cell membrane</keyword>
<dbReference type="Pfam" id="PF03083">
    <property type="entry name" value="MtN3_slv"/>
    <property type="match status" value="2"/>
</dbReference>
<sequence length="306" mass="34355">MIDSHARNILTYSLHYFFLFLAGNIISFCVFLAPVPTFYQIFKKKSTEGFQSIPYVVALLSAMLWIYYALLKTNATFLITINTFGCFIELIYICFFLVYATKKARVDALKQIVGLLVCGFGLIVVLTYFLAHGATRVKAVGWTCLVFSLCVFVAPLCIVREVIRTKSAEYMPLPLSAFLTLNAVAWFFYGLLLKDFNIAIPNVLGFIFGILQIILYKIYSKSPKKEKELEQKKVPELADQIIILEDNKLSGNKNDQVIDIAKLSELEKIPVVLRSGGNNLDHGFDAPPRDLAIQMEPPKTPIVAAA</sequence>
<keyword evidence="8 10" id="KW-1133">Transmembrane helix</keyword>
<protein>
    <recommendedName>
        <fullName evidence="10">Bidirectional sugar transporter SWEET</fullName>
    </recommendedName>
</protein>
<feature type="transmembrane region" description="Helical" evidence="10">
    <location>
        <begin position="53"/>
        <end position="71"/>
    </location>
</feature>
<dbReference type="Gene3D" id="1.20.1280.290">
    <property type="match status" value="2"/>
</dbReference>
<keyword evidence="6 10" id="KW-0812">Transmembrane</keyword>
<keyword evidence="12" id="KW-1185">Reference proteome</keyword>
<dbReference type="GO" id="GO:0005886">
    <property type="term" value="C:plasma membrane"/>
    <property type="evidence" value="ECO:0007669"/>
    <property type="project" value="UniProtKB-SubCell"/>
</dbReference>
<keyword evidence="9 10" id="KW-0472">Membrane</keyword>
<comment type="similarity">
    <text evidence="2 10">Belongs to the SWEET sugar transporter family.</text>
</comment>
<feature type="transmembrane region" description="Helical" evidence="10">
    <location>
        <begin position="112"/>
        <end position="133"/>
    </location>
</feature>
<dbReference type="FunFam" id="1.20.1280.290:FF:000001">
    <property type="entry name" value="Bidirectional sugar transporter SWEET"/>
    <property type="match status" value="1"/>
</dbReference>
<evidence type="ECO:0000256" key="9">
    <source>
        <dbReference type="ARBA" id="ARBA00023136"/>
    </source>
</evidence>
<evidence type="ECO:0000256" key="3">
    <source>
        <dbReference type="ARBA" id="ARBA00022448"/>
    </source>
</evidence>
<evidence type="ECO:0000313" key="12">
    <source>
        <dbReference type="Proteomes" id="UP001161247"/>
    </source>
</evidence>
<dbReference type="InterPro" id="IPR047664">
    <property type="entry name" value="SWEET"/>
</dbReference>
<gene>
    <name evidence="11" type="ORF">OLC1_LOCUS20206</name>
</gene>
<accession>A0AAV1E110</accession>
<dbReference type="AlphaFoldDB" id="A0AAV1E110"/>
<keyword evidence="5 10" id="KW-0762">Sugar transport</keyword>
<feature type="transmembrane region" description="Helical" evidence="10">
    <location>
        <begin position="16"/>
        <end position="41"/>
    </location>
</feature>
<dbReference type="PANTHER" id="PTHR10791">
    <property type="entry name" value="RAG1-ACTIVATING PROTEIN 1"/>
    <property type="match status" value="1"/>
</dbReference>
<proteinExistence type="inferred from homology"/>
<evidence type="ECO:0000256" key="4">
    <source>
        <dbReference type="ARBA" id="ARBA00022475"/>
    </source>
</evidence>
<evidence type="ECO:0000313" key="11">
    <source>
        <dbReference type="EMBL" id="CAI9113147.1"/>
    </source>
</evidence>
<dbReference type="EMBL" id="OX459124">
    <property type="protein sequence ID" value="CAI9113147.1"/>
    <property type="molecule type" value="Genomic_DNA"/>
</dbReference>
<dbReference type="FunFam" id="1.20.1280.290:FF:000003">
    <property type="entry name" value="Bidirectional sugar transporter SWEET"/>
    <property type="match status" value="1"/>
</dbReference>
<comment type="subcellular location">
    <subcellularLocation>
        <location evidence="1 10">Cell membrane</location>
        <topology evidence="1 10">Multi-pass membrane protein</topology>
    </subcellularLocation>
</comment>
<keyword evidence="3 10" id="KW-0813">Transport</keyword>
<name>A0AAV1E110_OLDCO</name>
<dbReference type="Proteomes" id="UP001161247">
    <property type="component" value="Chromosome 7"/>
</dbReference>
<comment type="function">
    <text evidence="10">Mediates both low-affinity uptake and efflux of sugar across the membrane.</text>
</comment>
<keyword evidence="7" id="KW-0677">Repeat</keyword>
<dbReference type="PANTHER" id="PTHR10791:SF165">
    <property type="entry name" value="BIDIRECTIONAL SUGAR TRANSPORTER SWEET10"/>
    <property type="match status" value="1"/>
</dbReference>
<feature type="transmembrane region" description="Helical" evidence="10">
    <location>
        <begin position="198"/>
        <end position="219"/>
    </location>
</feature>
<dbReference type="InterPro" id="IPR004316">
    <property type="entry name" value="SWEET_rpt"/>
</dbReference>
<feature type="transmembrane region" description="Helical" evidence="10">
    <location>
        <begin position="171"/>
        <end position="192"/>
    </location>
</feature>
<dbReference type="GO" id="GO:0051119">
    <property type="term" value="F:sugar transmembrane transporter activity"/>
    <property type="evidence" value="ECO:0007669"/>
    <property type="project" value="InterPro"/>
</dbReference>
<feature type="transmembrane region" description="Helical" evidence="10">
    <location>
        <begin position="77"/>
        <end position="100"/>
    </location>
</feature>
<organism evidence="11 12">
    <name type="scientific">Oldenlandia corymbosa var. corymbosa</name>
    <dbReference type="NCBI Taxonomy" id="529605"/>
    <lineage>
        <taxon>Eukaryota</taxon>
        <taxon>Viridiplantae</taxon>
        <taxon>Streptophyta</taxon>
        <taxon>Embryophyta</taxon>
        <taxon>Tracheophyta</taxon>
        <taxon>Spermatophyta</taxon>
        <taxon>Magnoliopsida</taxon>
        <taxon>eudicotyledons</taxon>
        <taxon>Gunneridae</taxon>
        <taxon>Pentapetalae</taxon>
        <taxon>asterids</taxon>
        <taxon>lamiids</taxon>
        <taxon>Gentianales</taxon>
        <taxon>Rubiaceae</taxon>
        <taxon>Rubioideae</taxon>
        <taxon>Spermacoceae</taxon>
        <taxon>Hedyotis-Oldenlandia complex</taxon>
        <taxon>Oldenlandia</taxon>
    </lineage>
</organism>
<evidence type="ECO:0000256" key="1">
    <source>
        <dbReference type="ARBA" id="ARBA00004651"/>
    </source>
</evidence>
<evidence type="ECO:0000256" key="6">
    <source>
        <dbReference type="ARBA" id="ARBA00022692"/>
    </source>
</evidence>
<feature type="transmembrane region" description="Helical" evidence="10">
    <location>
        <begin position="139"/>
        <end position="159"/>
    </location>
</feature>
<reference evidence="11" key="1">
    <citation type="submission" date="2023-03" db="EMBL/GenBank/DDBJ databases">
        <authorList>
            <person name="Julca I."/>
        </authorList>
    </citation>
    <scope>NUCLEOTIDE SEQUENCE</scope>
</reference>